<evidence type="ECO:0000313" key="2">
    <source>
        <dbReference type="Proteomes" id="UP001562425"/>
    </source>
</evidence>
<dbReference type="Proteomes" id="UP001562425">
    <property type="component" value="Unassembled WGS sequence"/>
</dbReference>
<dbReference type="EMBL" id="JBEHCU010004960">
    <property type="protein sequence ID" value="KAL1401374.1"/>
    <property type="molecule type" value="Genomic_DNA"/>
</dbReference>
<sequence length="81" mass="9596">MLEHLPWNHFFIIRIRRRSDFINSWSGLRCWKSSPGKPMFRFSNCLKLLPKSFLQRDGPVTLHQDGLLEDVRYFGRGMSNG</sequence>
<comment type="caution">
    <text evidence="1">The sequence shown here is derived from an EMBL/GenBank/DDBJ whole genome shotgun (WGS) entry which is preliminary data.</text>
</comment>
<organism evidence="1 2">
    <name type="scientific">Culex pipiens pipiens</name>
    <name type="common">Northern house mosquito</name>
    <dbReference type="NCBI Taxonomy" id="38569"/>
    <lineage>
        <taxon>Eukaryota</taxon>
        <taxon>Metazoa</taxon>
        <taxon>Ecdysozoa</taxon>
        <taxon>Arthropoda</taxon>
        <taxon>Hexapoda</taxon>
        <taxon>Insecta</taxon>
        <taxon>Pterygota</taxon>
        <taxon>Neoptera</taxon>
        <taxon>Endopterygota</taxon>
        <taxon>Diptera</taxon>
        <taxon>Nematocera</taxon>
        <taxon>Culicoidea</taxon>
        <taxon>Culicidae</taxon>
        <taxon>Culicinae</taxon>
        <taxon>Culicini</taxon>
        <taxon>Culex</taxon>
        <taxon>Culex</taxon>
    </lineage>
</organism>
<proteinExistence type="predicted"/>
<evidence type="ECO:0000313" key="1">
    <source>
        <dbReference type="EMBL" id="KAL1401374.1"/>
    </source>
</evidence>
<keyword evidence="2" id="KW-1185">Reference proteome</keyword>
<gene>
    <name evidence="1" type="ORF">pipiens_006653</name>
</gene>
<protein>
    <submittedName>
        <fullName evidence="1">Uncharacterized protein</fullName>
    </submittedName>
</protein>
<name>A0ABD1DPM8_CULPP</name>
<dbReference type="AlphaFoldDB" id="A0ABD1DPM8"/>
<accession>A0ABD1DPM8</accession>
<reference evidence="1 2" key="1">
    <citation type="submission" date="2024-05" db="EMBL/GenBank/DDBJ databases">
        <title>Culex pipiens pipiens assembly and annotation.</title>
        <authorList>
            <person name="Alout H."/>
            <person name="Durand T."/>
        </authorList>
    </citation>
    <scope>NUCLEOTIDE SEQUENCE [LARGE SCALE GENOMIC DNA]</scope>
    <source>
        <strain evidence="1">HA-2024</strain>
        <tissue evidence="1">Whole body</tissue>
    </source>
</reference>